<comment type="caution">
    <text evidence="5">The sequence shown here is derived from an EMBL/GenBank/DDBJ whole genome shotgun (WGS) entry which is preliminary data.</text>
</comment>
<evidence type="ECO:0000256" key="2">
    <source>
        <dbReference type="ARBA" id="ARBA00022803"/>
    </source>
</evidence>
<feature type="repeat" description="TPR" evidence="3">
    <location>
        <begin position="155"/>
        <end position="188"/>
    </location>
</feature>
<feature type="chain" id="PRO_5047518833" description="Tetratricopeptide repeat protein" evidence="4">
    <location>
        <begin position="29"/>
        <end position="417"/>
    </location>
</feature>
<dbReference type="SUPFAM" id="SSF81901">
    <property type="entry name" value="HCP-like"/>
    <property type="match status" value="1"/>
</dbReference>
<sequence length="417" mass="46721">MMQKVNTLAAALLLTIGGSLVTVPMAYAAAEKCPIDKRQSKAVGQSSAKKVQKSFEAYQEGNIDGAIAILLEADPRDAFDKAYIARMLGNFYAEKNQMGTAIKYLKTAVDADILGGTDHGATLRLYADLLIQEKKFKESIPYYYEWMKFTCKEDAQVYRRIGIAYSELKEWDKVLQVVDKGLSVSTKPDKGLYQMKLTAYFNKKDYKNAVKVLETMVPLFQQDGRLWVQLAQFYLMTESYDKSLATYDLAYKNGFLETAGNITRLSQLLAQNGSSYRAAKIYEKHMKSGLIKEDEKTLSILGGFYHNAKELKEAASYYGKAAAVNNDGKLYLKQARLLTLQEKHKDAIPVLKKALAAGDVSKGEVEFELALAYLGTKQYKAAYNACLKAAKDEKTKRTANSYLAYIKEKARIYNVAL</sequence>
<keyword evidence="4" id="KW-0732">Signal</keyword>
<dbReference type="SUPFAM" id="SSF48452">
    <property type="entry name" value="TPR-like"/>
    <property type="match status" value="1"/>
</dbReference>
<dbReference type="Pfam" id="PF13181">
    <property type="entry name" value="TPR_8"/>
    <property type="match status" value="2"/>
</dbReference>
<dbReference type="PROSITE" id="PS50005">
    <property type="entry name" value="TPR"/>
    <property type="match status" value="1"/>
</dbReference>
<evidence type="ECO:0000256" key="3">
    <source>
        <dbReference type="PROSITE-ProRule" id="PRU00339"/>
    </source>
</evidence>
<evidence type="ECO:0000256" key="1">
    <source>
        <dbReference type="ARBA" id="ARBA00022737"/>
    </source>
</evidence>
<evidence type="ECO:0000313" key="5">
    <source>
        <dbReference type="EMBL" id="GIU36275.1"/>
    </source>
</evidence>
<keyword evidence="1" id="KW-0677">Repeat</keyword>
<accession>A0ABQ4NV56</accession>
<dbReference type="SMART" id="SM00028">
    <property type="entry name" value="TPR"/>
    <property type="match status" value="4"/>
</dbReference>
<evidence type="ECO:0000313" key="6">
    <source>
        <dbReference type="Proteomes" id="UP000773469"/>
    </source>
</evidence>
<dbReference type="PANTHER" id="PTHR44186">
    <property type="match status" value="1"/>
</dbReference>
<name>A0ABQ4NV56_SHECO</name>
<proteinExistence type="predicted"/>
<evidence type="ECO:0000256" key="4">
    <source>
        <dbReference type="SAM" id="SignalP"/>
    </source>
</evidence>
<dbReference type="InterPro" id="IPR019734">
    <property type="entry name" value="TPR_rpt"/>
</dbReference>
<keyword evidence="2 3" id="KW-0802">TPR repeat</keyword>
<evidence type="ECO:0008006" key="7">
    <source>
        <dbReference type="Google" id="ProtNLM"/>
    </source>
</evidence>
<dbReference type="EMBL" id="BPEU01000003">
    <property type="protein sequence ID" value="GIU36275.1"/>
    <property type="molecule type" value="Genomic_DNA"/>
</dbReference>
<feature type="signal peptide" evidence="4">
    <location>
        <begin position="1"/>
        <end position="28"/>
    </location>
</feature>
<dbReference type="PANTHER" id="PTHR44186:SF1">
    <property type="entry name" value="BARDET-BIEDL SYNDROME 4 PROTEIN"/>
    <property type="match status" value="1"/>
</dbReference>
<organism evidence="5 6">
    <name type="scientific">Shewanella colwelliana</name>
    <name type="common">Alteromonas colwelliana</name>
    <dbReference type="NCBI Taxonomy" id="23"/>
    <lineage>
        <taxon>Bacteria</taxon>
        <taxon>Pseudomonadati</taxon>
        <taxon>Pseudomonadota</taxon>
        <taxon>Gammaproteobacteria</taxon>
        <taxon>Alteromonadales</taxon>
        <taxon>Shewanellaceae</taxon>
        <taxon>Shewanella</taxon>
    </lineage>
</organism>
<dbReference type="Proteomes" id="UP000773469">
    <property type="component" value="Unassembled WGS sequence"/>
</dbReference>
<dbReference type="InterPro" id="IPR011990">
    <property type="entry name" value="TPR-like_helical_dom_sf"/>
</dbReference>
<reference evidence="5 6" key="1">
    <citation type="submission" date="2021-05" db="EMBL/GenBank/DDBJ databases">
        <title>Molecular characterization for Shewanella algae harboring chromosomal blaOXA-55-like strains isolated from clinical and environment sample.</title>
        <authorList>
            <person name="Ohama Y."/>
            <person name="Aoki K."/>
            <person name="Harada S."/>
            <person name="Moriya K."/>
            <person name="Ishii Y."/>
            <person name="Tateda K."/>
        </authorList>
    </citation>
    <scope>NUCLEOTIDE SEQUENCE [LARGE SCALE GENOMIC DNA]</scope>
    <source>
        <strain evidence="5 6">MBTL60-118</strain>
    </source>
</reference>
<keyword evidence="6" id="KW-1185">Reference proteome</keyword>
<dbReference type="Gene3D" id="1.25.40.10">
    <property type="entry name" value="Tetratricopeptide repeat domain"/>
    <property type="match status" value="3"/>
</dbReference>
<protein>
    <recommendedName>
        <fullName evidence="7">Tetratricopeptide repeat protein</fullName>
    </recommendedName>
</protein>
<gene>
    <name evidence="5" type="ORF">TUM3794_05190</name>
</gene>